<reference evidence="2 3" key="1">
    <citation type="journal article" date="2014" name="Genome Biol. Evol.">
        <title>The genome of the myxosporean Thelohanellus kitauei shows adaptations to nutrient acquisition within its fish host.</title>
        <authorList>
            <person name="Yang Y."/>
            <person name="Xiong J."/>
            <person name="Zhou Z."/>
            <person name="Huo F."/>
            <person name="Miao W."/>
            <person name="Ran C."/>
            <person name="Liu Y."/>
            <person name="Zhang J."/>
            <person name="Feng J."/>
            <person name="Wang M."/>
            <person name="Wang M."/>
            <person name="Wang L."/>
            <person name="Yao B."/>
        </authorList>
    </citation>
    <scope>NUCLEOTIDE SEQUENCE [LARGE SCALE GENOMIC DNA]</scope>
    <source>
        <strain evidence="2">Wuqing</strain>
    </source>
</reference>
<evidence type="ECO:0000313" key="2">
    <source>
        <dbReference type="EMBL" id="KII68517.1"/>
    </source>
</evidence>
<gene>
    <name evidence="2" type="ORF">RF11_01692</name>
</gene>
<evidence type="ECO:0000256" key="1">
    <source>
        <dbReference type="SAM" id="Phobius"/>
    </source>
</evidence>
<organism evidence="2 3">
    <name type="scientific">Thelohanellus kitauei</name>
    <name type="common">Myxosporean</name>
    <dbReference type="NCBI Taxonomy" id="669202"/>
    <lineage>
        <taxon>Eukaryota</taxon>
        <taxon>Metazoa</taxon>
        <taxon>Cnidaria</taxon>
        <taxon>Myxozoa</taxon>
        <taxon>Myxosporea</taxon>
        <taxon>Bivalvulida</taxon>
        <taxon>Platysporina</taxon>
        <taxon>Myxobolidae</taxon>
        <taxon>Thelohanellus</taxon>
    </lineage>
</organism>
<keyword evidence="1" id="KW-1133">Transmembrane helix</keyword>
<dbReference type="Proteomes" id="UP000031668">
    <property type="component" value="Unassembled WGS sequence"/>
</dbReference>
<accession>A0A0C2N3R5</accession>
<sequence>MTSNFIRAEKENFYNLLVLLESTQTRQSIGIFFPLLFVNIFTSIHFELKIKERRSRGPHSELPKVKKSSEIGYTLWNDKRGGYRRISTNIPQHHHEMINHSVNSLTTNGTHTLNTKGIQGNMDFVKFLERNTATLSYIVLNKTTYVLFQKGVFWPFFWNSRKSVITNLEST</sequence>
<keyword evidence="1" id="KW-0812">Transmembrane</keyword>
<proteinExistence type="predicted"/>
<evidence type="ECO:0000313" key="3">
    <source>
        <dbReference type="Proteomes" id="UP000031668"/>
    </source>
</evidence>
<comment type="caution">
    <text evidence="2">The sequence shown here is derived from an EMBL/GenBank/DDBJ whole genome shotgun (WGS) entry which is preliminary data.</text>
</comment>
<feature type="transmembrane region" description="Helical" evidence="1">
    <location>
        <begin position="29"/>
        <end position="48"/>
    </location>
</feature>
<dbReference type="EMBL" id="JWZT01002839">
    <property type="protein sequence ID" value="KII68517.1"/>
    <property type="molecule type" value="Genomic_DNA"/>
</dbReference>
<keyword evidence="3" id="KW-1185">Reference proteome</keyword>
<protein>
    <submittedName>
        <fullName evidence="2">Uncharacterized protein</fullName>
    </submittedName>
</protein>
<keyword evidence="1" id="KW-0472">Membrane</keyword>
<dbReference type="AlphaFoldDB" id="A0A0C2N3R5"/>
<name>A0A0C2N3R5_THEKT</name>